<reference evidence="1" key="1">
    <citation type="submission" date="2014-05" db="EMBL/GenBank/DDBJ databases">
        <title>The transcriptome of the halophilic microalga Tetraselmis sp. GSL018 isolated from the Great Salt Lake, Utah.</title>
        <authorList>
            <person name="Jinkerson R.E."/>
            <person name="D'Adamo S."/>
            <person name="Posewitz M.C."/>
        </authorList>
    </citation>
    <scope>NUCLEOTIDE SEQUENCE</scope>
    <source>
        <strain evidence="1">GSL018</strain>
    </source>
</reference>
<dbReference type="EMBL" id="GBEZ01011126">
    <property type="protein sequence ID" value="JAC74631.1"/>
    <property type="molecule type" value="Transcribed_RNA"/>
</dbReference>
<feature type="non-terminal residue" evidence="1">
    <location>
        <position position="1"/>
    </location>
</feature>
<proteinExistence type="predicted"/>
<gene>
    <name evidence="1" type="ORF">TSPGSL018_25424</name>
</gene>
<name>A0A061RVS3_9CHLO</name>
<organism evidence="1">
    <name type="scientific">Tetraselmis sp. GSL018</name>
    <dbReference type="NCBI Taxonomy" id="582737"/>
    <lineage>
        <taxon>Eukaryota</taxon>
        <taxon>Viridiplantae</taxon>
        <taxon>Chlorophyta</taxon>
        <taxon>core chlorophytes</taxon>
        <taxon>Chlorodendrophyceae</taxon>
        <taxon>Chlorodendrales</taxon>
        <taxon>Chlorodendraceae</taxon>
        <taxon>Tetraselmis</taxon>
    </lineage>
</organism>
<evidence type="ECO:0000313" key="1">
    <source>
        <dbReference type="EMBL" id="JAC74631.1"/>
    </source>
</evidence>
<sequence>LPILPIWFFSLSVSTTLPNTSRSFSPSPQPLLTCPSVVPSQLSSSAIHKQVEGARRNTSTLDELLQKNKFSLRSR</sequence>
<dbReference type="AlphaFoldDB" id="A0A061RVS3"/>
<accession>A0A061RVS3</accession>
<protein>
    <submittedName>
        <fullName evidence="1">Uncharacterized protein</fullName>
    </submittedName>
</protein>